<dbReference type="SUPFAM" id="SSF52087">
    <property type="entry name" value="CRAL/TRIO domain"/>
    <property type="match status" value="1"/>
</dbReference>
<dbReference type="PROSITE" id="PS50191">
    <property type="entry name" value="CRAL_TRIO"/>
    <property type="match status" value="1"/>
</dbReference>
<evidence type="ECO:0000256" key="1">
    <source>
        <dbReference type="SAM" id="MobiDB-lite"/>
    </source>
</evidence>
<evidence type="ECO:0000259" key="2">
    <source>
        <dbReference type="PROSITE" id="PS50191"/>
    </source>
</evidence>
<dbReference type="AlphaFoldDB" id="A0A835XH54"/>
<dbReference type="Gene3D" id="3.40.525.10">
    <property type="entry name" value="CRAL-TRIO lipid binding domain"/>
    <property type="match status" value="1"/>
</dbReference>
<protein>
    <recommendedName>
        <fullName evidence="2">CRAL-TRIO domain-containing protein</fullName>
    </recommendedName>
</protein>
<name>A0A835XH54_9CHLO</name>
<proteinExistence type="predicted"/>
<dbReference type="InterPro" id="IPR036865">
    <property type="entry name" value="CRAL-TRIO_dom_sf"/>
</dbReference>
<accession>A0A835XH54</accession>
<dbReference type="GO" id="GO:1902936">
    <property type="term" value="F:phosphatidylinositol bisphosphate binding"/>
    <property type="evidence" value="ECO:0007669"/>
    <property type="project" value="TreeGrafter"/>
</dbReference>
<comment type="caution">
    <text evidence="3">The sequence shown here is derived from an EMBL/GenBank/DDBJ whole genome shotgun (WGS) entry which is preliminary data.</text>
</comment>
<evidence type="ECO:0000313" key="3">
    <source>
        <dbReference type="EMBL" id="KAG2482693.1"/>
    </source>
</evidence>
<dbReference type="GO" id="GO:0016020">
    <property type="term" value="C:membrane"/>
    <property type="evidence" value="ECO:0007669"/>
    <property type="project" value="TreeGrafter"/>
</dbReference>
<dbReference type="PANTHER" id="PTHR10174:SF208">
    <property type="entry name" value="CRAL-TRIO DOMAIN-CONTAINING PROTEIN DDB_G0278031"/>
    <property type="match status" value="1"/>
</dbReference>
<dbReference type="PANTHER" id="PTHR10174">
    <property type="entry name" value="ALPHA-TOCOPHEROL TRANSFER PROTEIN-RELATED"/>
    <property type="match status" value="1"/>
</dbReference>
<dbReference type="InterPro" id="IPR001251">
    <property type="entry name" value="CRAL-TRIO_dom"/>
</dbReference>
<dbReference type="SUPFAM" id="SSF46938">
    <property type="entry name" value="CRAL/TRIO N-terminal domain"/>
    <property type="match status" value="1"/>
</dbReference>
<organism evidence="3 4">
    <name type="scientific">Edaphochlamys debaryana</name>
    <dbReference type="NCBI Taxonomy" id="47281"/>
    <lineage>
        <taxon>Eukaryota</taxon>
        <taxon>Viridiplantae</taxon>
        <taxon>Chlorophyta</taxon>
        <taxon>core chlorophytes</taxon>
        <taxon>Chlorophyceae</taxon>
        <taxon>CS clade</taxon>
        <taxon>Chlamydomonadales</taxon>
        <taxon>Chlamydomonadales incertae sedis</taxon>
        <taxon>Edaphochlamys</taxon>
    </lineage>
</organism>
<dbReference type="CDD" id="cd00170">
    <property type="entry name" value="SEC14"/>
    <property type="match status" value="1"/>
</dbReference>
<evidence type="ECO:0000313" key="4">
    <source>
        <dbReference type="Proteomes" id="UP000612055"/>
    </source>
</evidence>
<dbReference type="Proteomes" id="UP000612055">
    <property type="component" value="Unassembled WGS sequence"/>
</dbReference>
<feature type="domain" description="CRAL-TRIO" evidence="2">
    <location>
        <begin position="114"/>
        <end position="242"/>
    </location>
</feature>
<dbReference type="EMBL" id="JAEHOE010000207">
    <property type="protein sequence ID" value="KAG2482693.1"/>
    <property type="molecule type" value="Genomic_DNA"/>
</dbReference>
<keyword evidence="4" id="KW-1185">Reference proteome</keyword>
<dbReference type="InterPro" id="IPR036273">
    <property type="entry name" value="CRAL/TRIO_N_dom_sf"/>
</dbReference>
<reference evidence="3" key="1">
    <citation type="journal article" date="2020" name="bioRxiv">
        <title>Comparative genomics of Chlamydomonas.</title>
        <authorList>
            <person name="Craig R.J."/>
            <person name="Hasan A.R."/>
            <person name="Ness R.W."/>
            <person name="Keightley P.D."/>
        </authorList>
    </citation>
    <scope>NUCLEOTIDE SEQUENCE</scope>
    <source>
        <strain evidence="3">CCAP 11/70</strain>
    </source>
</reference>
<dbReference type="OrthoDB" id="524886at2759"/>
<gene>
    <name evidence="3" type="ORF">HYH03_018399</name>
</gene>
<feature type="region of interest" description="Disordered" evidence="1">
    <location>
        <begin position="89"/>
        <end position="110"/>
    </location>
</feature>
<sequence length="258" mass="27654">MRSLRALHEYYDARPQERPHRMDAPYLLTFLRHPKFDPARARGRLAAMERWLRDCREEIGDLQELRGGQFEPVYGGAILGPQRRARDGSVVSPLPAAAPPAPAAGGGPGSAAALEPVAAGAGGGGGLCGLTLLDSLRGRSATEVLALRGVPVGVMRRSVRFAQEVMPFRLRGVVLLHSPPWLGLLMALAWPFTFRPFLSSKLRSRVRLLGSAPSALAVMVDPALVDPALLPPELGGNHADAGEAWFREQLRAQAGEGA</sequence>